<keyword evidence="4" id="KW-1185">Reference proteome</keyword>
<dbReference type="RefSeq" id="WP_311427797.1">
    <property type="nucleotide sequence ID" value="NZ_JAVRIA010000005.1"/>
</dbReference>
<proteinExistence type="predicted"/>
<dbReference type="SUPFAM" id="SSF54001">
    <property type="entry name" value="Cysteine proteinases"/>
    <property type="match status" value="1"/>
</dbReference>
<reference evidence="3 4" key="1">
    <citation type="submission" date="2023-09" db="EMBL/GenBank/DDBJ databases">
        <authorList>
            <person name="Rey-Velasco X."/>
        </authorList>
    </citation>
    <scope>NUCLEOTIDE SEQUENCE [LARGE SCALE GENOMIC DNA]</scope>
    <source>
        <strain evidence="3 4">W332</strain>
    </source>
</reference>
<evidence type="ECO:0000313" key="3">
    <source>
        <dbReference type="EMBL" id="MDT0559032.1"/>
    </source>
</evidence>
<evidence type="ECO:0000259" key="2">
    <source>
        <dbReference type="Pfam" id="PF12969"/>
    </source>
</evidence>
<dbReference type="Gene3D" id="3.10.620.30">
    <property type="match status" value="1"/>
</dbReference>
<protein>
    <submittedName>
        <fullName evidence="3">DUF3857 domain-containing protein</fullName>
    </submittedName>
</protein>
<name>A0ABU2YLW6_9FLAO</name>
<organism evidence="3 4">
    <name type="scientific">Microcosmobacter mediterraneus</name>
    <dbReference type="NCBI Taxonomy" id="3075607"/>
    <lineage>
        <taxon>Bacteria</taxon>
        <taxon>Pseudomonadati</taxon>
        <taxon>Bacteroidota</taxon>
        <taxon>Flavobacteriia</taxon>
        <taxon>Flavobacteriales</taxon>
        <taxon>Flavobacteriaceae</taxon>
        <taxon>Microcosmobacter</taxon>
    </lineage>
</organism>
<dbReference type="Gene3D" id="2.60.120.1130">
    <property type="match status" value="1"/>
</dbReference>
<dbReference type="Gene3D" id="2.60.40.3140">
    <property type="match status" value="1"/>
</dbReference>
<feature type="signal peptide" evidence="1">
    <location>
        <begin position="1"/>
        <end position="20"/>
    </location>
</feature>
<dbReference type="InterPro" id="IPR038765">
    <property type="entry name" value="Papain-like_cys_pep_sf"/>
</dbReference>
<comment type="caution">
    <text evidence="3">The sequence shown here is derived from an EMBL/GenBank/DDBJ whole genome shotgun (WGS) entry which is preliminary data.</text>
</comment>
<feature type="domain" description="DUF3857" evidence="2">
    <location>
        <begin position="57"/>
        <end position="211"/>
    </location>
</feature>
<feature type="chain" id="PRO_5045960922" evidence="1">
    <location>
        <begin position="21"/>
        <end position="634"/>
    </location>
</feature>
<dbReference type="Proteomes" id="UP001259492">
    <property type="component" value="Unassembled WGS sequence"/>
</dbReference>
<gene>
    <name evidence="3" type="ORF">RM697_10255</name>
</gene>
<accession>A0ABU2YLW6</accession>
<dbReference type="Pfam" id="PF12969">
    <property type="entry name" value="DUF3857"/>
    <property type="match status" value="1"/>
</dbReference>
<evidence type="ECO:0000256" key="1">
    <source>
        <dbReference type="SAM" id="SignalP"/>
    </source>
</evidence>
<dbReference type="InterPro" id="IPR024618">
    <property type="entry name" value="DUF3857"/>
</dbReference>
<dbReference type="EMBL" id="JAVRIA010000005">
    <property type="protein sequence ID" value="MDT0559032.1"/>
    <property type="molecule type" value="Genomic_DNA"/>
</dbReference>
<sequence length="634" mass="72807">MLKYLFTFVFISALFTVSNAQESDKLIAITIPDELSENANAVVRYELDVVEIEDYNRFTFTSKRIVTIYNEYGKYKHGAVAGYDDTRVIKSLEAKIYDALGKEIKRIKKKDFVDESAVPGGTLYSDSRVKYLDYTPVKYPYTVVFECKMEYKTTAFVPRWLPVLDYYMSTEFSEYKIINNTDIKLKFKASNFKDYNITELGELHYKAEHLKAIKKEQYAPSLLSYVPELKVALTEFDMEGVKGKNTDWSDYGQWMYNNLLLGTTELSEEAKKEIRSLTKDAQTNEAKAKIVYEYVQNKTRYISVQVGIGGWKPMLASDVDRLGYGDCKGLTNYTKALLEEVGVEAYYTVVYGKEDITNIDKEFSATEGNHVILCLPTDDENIFLECTSQTNPFGYVSNFTDDRDVLLVTPEGGKIAHTTVYKTEENIQTTTANASFDVNGILKAEVSIKTYGYQYGLHDFVELLTPKKQKLHYKDYWDNINNLTINDITLQNDKDLIEFKEDVVIETSSYGKKSGTRYLIEPNAFNKITAIPTRYDNRTQGIEIARGWTDIDAFTFTIDKALEIEALPKPIAIENKFGTYKMSIEEKGDNVLEYKRTYILNNGSYDKSEYEAFRDFLKAIVKHDKAKLVLKKLK</sequence>
<keyword evidence="1" id="KW-0732">Signal</keyword>
<evidence type="ECO:0000313" key="4">
    <source>
        <dbReference type="Proteomes" id="UP001259492"/>
    </source>
</evidence>